<dbReference type="Gene3D" id="3.40.50.620">
    <property type="entry name" value="HUPs"/>
    <property type="match status" value="1"/>
</dbReference>
<dbReference type="AlphaFoldDB" id="A0A564Y395"/>
<dbReference type="InterPro" id="IPR024951">
    <property type="entry name" value="Sulfurylase_cat_dom"/>
</dbReference>
<protein>
    <submittedName>
        <fullName evidence="19">Uncharacterized protein</fullName>
    </submittedName>
</protein>
<keyword evidence="12" id="KW-0067">ATP-binding</keyword>
<dbReference type="NCBIfam" id="TIGR00339">
    <property type="entry name" value="sopT"/>
    <property type="match status" value="1"/>
</dbReference>
<dbReference type="HAMAP" id="MF_00065">
    <property type="entry name" value="Adenylyl_sulf_kinase"/>
    <property type="match status" value="1"/>
</dbReference>
<dbReference type="SUPFAM" id="SSF52374">
    <property type="entry name" value="Nucleotidylyl transferase"/>
    <property type="match status" value="1"/>
</dbReference>
<proteinExistence type="inferred from homology"/>
<dbReference type="CDD" id="cd00517">
    <property type="entry name" value="ATPS"/>
    <property type="match status" value="1"/>
</dbReference>
<evidence type="ECO:0000259" key="17">
    <source>
        <dbReference type="Pfam" id="PF01747"/>
    </source>
</evidence>
<comment type="pathway">
    <text evidence="3">Sulfur metabolism; sulfate assimilation.</text>
</comment>
<accession>A0A564Y395</accession>
<keyword evidence="8" id="KW-0808">Transferase</keyword>
<dbReference type="Pfam" id="PF01747">
    <property type="entry name" value="ATP-sulfurylase"/>
    <property type="match status" value="1"/>
</dbReference>
<organism evidence="19 20">
    <name type="scientific">Hymenolepis diminuta</name>
    <name type="common">Rat tapeworm</name>
    <dbReference type="NCBI Taxonomy" id="6216"/>
    <lineage>
        <taxon>Eukaryota</taxon>
        <taxon>Metazoa</taxon>
        <taxon>Spiralia</taxon>
        <taxon>Lophotrochozoa</taxon>
        <taxon>Platyhelminthes</taxon>
        <taxon>Cestoda</taxon>
        <taxon>Eucestoda</taxon>
        <taxon>Cyclophyllidea</taxon>
        <taxon>Hymenolepididae</taxon>
        <taxon>Hymenolepis</taxon>
    </lineage>
</organism>
<dbReference type="UniPathway" id="UPA00097"/>
<dbReference type="Gene3D" id="3.40.50.300">
    <property type="entry name" value="P-loop containing nucleotide triphosphate hydrolases"/>
    <property type="match status" value="1"/>
</dbReference>
<evidence type="ECO:0000313" key="20">
    <source>
        <dbReference type="Proteomes" id="UP000321570"/>
    </source>
</evidence>
<dbReference type="EMBL" id="CABIJS010000066">
    <property type="protein sequence ID" value="VUZ41772.1"/>
    <property type="molecule type" value="Genomic_DNA"/>
</dbReference>
<comment type="similarity">
    <text evidence="5">In the C-terminal section; belongs to the sulfate adenylyltransferase family.</text>
</comment>
<dbReference type="GO" id="GO:0005524">
    <property type="term" value="F:ATP binding"/>
    <property type="evidence" value="ECO:0007669"/>
    <property type="project" value="UniProtKB-KW"/>
</dbReference>
<dbReference type="SUPFAM" id="SSF52540">
    <property type="entry name" value="P-loop containing nucleoside triphosphate hydrolases"/>
    <property type="match status" value="1"/>
</dbReference>
<comment type="similarity">
    <text evidence="14">Belongs to the sulfate adenylyltransferase family.</text>
</comment>
<dbReference type="InterPro" id="IPR015947">
    <property type="entry name" value="PUA-like_sf"/>
</dbReference>
<dbReference type="InterPro" id="IPR002650">
    <property type="entry name" value="Sulphate_adenylyltransferase"/>
</dbReference>
<evidence type="ECO:0000259" key="18">
    <source>
        <dbReference type="Pfam" id="PF14306"/>
    </source>
</evidence>
<evidence type="ECO:0000256" key="13">
    <source>
        <dbReference type="ARBA" id="ARBA00022946"/>
    </source>
</evidence>
<dbReference type="Pfam" id="PF14306">
    <property type="entry name" value="PUA_2"/>
    <property type="match status" value="1"/>
</dbReference>
<dbReference type="Proteomes" id="UP000321570">
    <property type="component" value="Unassembled WGS sequence"/>
</dbReference>
<evidence type="ECO:0000256" key="7">
    <source>
        <dbReference type="ARBA" id="ARBA00022640"/>
    </source>
</evidence>
<dbReference type="GO" id="GO:0004781">
    <property type="term" value="F:sulfate adenylyltransferase (ATP) activity"/>
    <property type="evidence" value="ECO:0007669"/>
    <property type="project" value="UniProtKB-EC"/>
</dbReference>
<dbReference type="GO" id="GO:0050428">
    <property type="term" value="P:3'-phosphoadenosine 5'-phosphosulfate biosynthetic process"/>
    <property type="evidence" value="ECO:0007669"/>
    <property type="project" value="TreeGrafter"/>
</dbReference>
<dbReference type="InterPro" id="IPR014729">
    <property type="entry name" value="Rossmann-like_a/b/a_fold"/>
</dbReference>
<keyword evidence="11" id="KW-0418">Kinase</keyword>
<evidence type="ECO:0000256" key="6">
    <source>
        <dbReference type="ARBA" id="ARBA00022528"/>
    </source>
</evidence>
<keyword evidence="10" id="KW-0547">Nucleotide-binding</keyword>
<evidence type="ECO:0000256" key="14">
    <source>
        <dbReference type="ARBA" id="ARBA00037980"/>
    </source>
</evidence>
<evidence type="ECO:0000256" key="4">
    <source>
        <dbReference type="ARBA" id="ARBA00007268"/>
    </source>
</evidence>
<dbReference type="FunFam" id="3.40.50.620:FF:000006">
    <property type="entry name" value="bifunctional 3'-phosphoadenosine 5'-phosphosulfate synthase 1"/>
    <property type="match status" value="1"/>
</dbReference>
<dbReference type="SUPFAM" id="SSF88697">
    <property type="entry name" value="PUA domain-like"/>
    <property type="match status" value="1"/>
</dbReference>
<evidence type="ECO:0000256" key="9">
    <source>
        <dbReference type="ARBA" id="ARBA00022695"/>
    </source>
</evidence>
<dbReference type="FunFam" id="3.10.400.10:FF:000002">
    <property type="entry name" value="ATP sulfurylase 2"/>
    <property type="match status" value="1"/>
</dbReference>
<dbReference type="PANTHER" id="PTHR11055:SF1">
    <property type="entry name" value="PAPS SYNTHETASE, ISOFORM D"/>
    <property type="match status" value="1"/>
</dbReference>
<keyword evidence="20" id="KW-1185">Reference proteome</keyword>
<evidence type="ECO:0000313" key="19">
    <source>
        <dbReference type="EMBL" id="VUZ41772.1"/>
    </source>
</evidence>
<evidence type="ECO:0000256" key="12">
    <source>
        <dbReference type="ARBA" id="ARBA00022840"/>
    </source>
</evidence>
<feature type="domain" description="Sulphate adenylyltransferase catalytic" evidence="17">
    <location>
        <begin position="381"/>
        <end position="604"/>
    </location>
</feature>
<dbReference type="NCBIfam" id="TIGR00455">
    <property type="entry name" value="apsK"/>
    <property type="match status" value="1"/>
</dbReference>
<comment type="similarity">
    <text evidence="4">In the N-terminal section; belongs to the APS kinase family.</text>
</comment>
<dbReference type="InterPro" id="IPR059117">
    <property type="entry name" value="APS_kinase_dom"/>
</dbReference>
<keyword evidence="7" id="KW-0934">Plastid</keyword>
<dbReference type="InterPro" id="IPR002891">
    <property type="entry name" value="APS"/>
</dbReference>
<reference evidence="19 20" key="1">
    <citation type="submission" date="2019-07" db="EMBL/GenBank/DDBJ databases">
        <authorList>
            <person name="Jastrzebski P J."/>
            <person name="Paukszto L."/>
            <person name="Jastrzebski P J."/>
        </authorList>
    </citation>
    <scope>NUCLEOTIDE SEQUENCE [LARGE SCALE GENOMIC DNA]</scope>
    <source>
        <strain evidence="19 20">WMS-il1</strain>
    </source>
</reference>
<evidence type="ECO:0000256" key="10">
    <source>
        <dbReference type="ARBA" id="ARBA00022741"/>
    </source>
</evidence>
<evidence type="ECO:0000256" key="3">
    <source>
        <dbReference type="ARBA" id="ARBA00005050"/>
    </source>
</evidence>
<feature type="domain" description="ATP-sulfurylase PUA-like" evidence="18">
    <location>
        <begin position="216"/>
        <end position="371"/>
    </location>
</feature>
<sequence length="616" mass="69867">MQGDSCCSNVISAKHLVTREDRAIATGKDGKFSGCTVWFTGLSGSGKSSLSFALEKRLITMGISAYSLDGDNIRLGLNKDLHFSAKDRAENIRRVAEVAKLFADSGLVTLTSFISPFENERRFARELHAKAGLPFFEVYLSTPLETCEARDTKQLYVRARRGEIPDFTGINSPYEPPTNAEISLNTAEISLEDCVEKIVRLLVERNIVPEWKLFNNIRELYVSESEKEALMAEARTYPQLEIKKIDLQWVQTLAEGWASPLRGFMRETEYLQALFFGGLVEEHRIYNNLTIPIVLPVSEEDRNQLSADIKHITLTYQHKVIAVLQNIEFYPHRKEERCSRIFGICDRGHPTIDQIMSSGDWLVGGDLKVFEKIVWNDGLDQFRLSPLQLREKYKELGADCVFAFQLRNPVHNGHALLMQETHRRLKEERGFNHPLLLLHPIGGWTKPDDVPLDVRMCQHQACMQDGVLDPNSTLLAIFPSPMIYAGPREVQWHARCRQVAGVQFYIVGRDPAGLPHPSRPGVDLYDPTHGAKVLSMAPGLTDLEIVPFRVAAYNKVNKRMELFDPVRANDFIFISGTKMRALAKAGEQPPHGFMSPSAWKVLEEFYTNQQQQQLKK</sequence>
<evidence type="ECO:0000256" key="5">
    <source>
        <dbReference type="ARBA" id="ARBA00009290"/>
    </source>
</evidence>
<dbReference type="Pfam" id="PF01583">
    <property type="entry name" value="APS_kinase"/>
    <property type="match status" value="1"/>
</dbReference>
<evidence type="ECO:0000256" key="8">
    <source>
        <dbReference type="ARBA" id="ARBA00022679"/>
    </source>
</evidence>
<dbReference type="GO" id="GO:0000103">
    <property type="term" value="P:sulfate assimilation"/>
    <property type="evidence" value="ECO:0007669"/>
    <property type="project" value="UniProtKB-UniPathway"/>
</dbReference>
<name>A0A564Y395_HYMDI</name>
<dbReference type="GO" id="GO:0004020">
    <property type="term" value="F:adenylylsulfate kinase activity"/>
    <property type="evidence" value="ECO:0007669"/>
    <property type="project" value="InterPro"/>
</dbReference>
<dbReference type="NCBIfam" id="NF003013">
    <property type="entry name" value="PRK03846.1"/>
    <property type="match status" value="1"/>
</dbReference>
<evidence type="ECO:0000259" key="16">
    <source>
        <dbReference type="Pfam" id="PF01583"/>
    </source>
</evidence>
<dbReference type="InterPro" id="IPR025980">
    <property type="entry name" value="ATP-Sase_PUA-like_dom"/>
</dbReference>
<feature type="domain" description="APS kinase" evidence="16">
    <location>
        <begin position="34"/>
        <end position="184"/>
    </location>
</feature>
<dbReference type="Gene3D" id="3.10.400.10">
    <property type="entry name" value="Sulfate adenylyltransferase"/>
    <property type="match status" value="1"/>
</dbReference>
<comment type="pathway">
    <text evidence="2">Sulfur metabolism; hydrogen sulfide biosynthesis; sulfite from sulfate: step 1/3.</text>
</comment>
<evidence type="ECO:0000256" key="15">
    <source>
        <dbReference type="ARBA" id="ARBA00049370"/>
    </source>
</evidence>
<dbReference type="PANTHER" id="PTHR11055">
    <property type="entry name" value="BIFUNCTIONAL 3'-PHOSPHOADENOSINE 5'-PHOSPHOSULFATE SYNTHASE"/>
    <property type="match status" value="1"/>
</dbReference>
<gene>
    <name evidence="19" type="ORF">WMSIL1_LOCUS2384</name>
</gene>
<comment type="subcellular location">
    <subcellularLocation>
        <location evidence="1">Plastid</location>
        <location evidence="1">Chloroplast</location>
    </subcellularLocation>
</comment>
<evidence type="ECO:0000256" key="11">
    <source>
        <dbReference type="ARBA" id="ARBA00022777"/>
    </source>
</evidence>
<dbReference type="InterPro" id="IPR027417">
    <property type="entry name" value="P-loop_NTPase"/>
</dbReference>
<keyword evidence="13" id="KW-0809">Transit peptide</keyword>
<dbReference type="CDD" id="cd02027">
    <property type="entry name" value="APSK"/>
    <property type="match status" value="1"/>
</dbReference>
<comment type="catalytic activity">
    <reaction evidence="15">
        <text>sulfate + ATP + H(+) = adenosine 5'-phosphosulfate + diphosphate</text>
        <dbReference type="Rhea" id="RHEA:18133"/>
        <dbReference type="ChEBI" id="CHEBI:15378"/>
        <dbReference type="ChEBI" id="CHEBI:16189"/>
        <dbReference type="ChEBI" id="CHEBI:30616"/>
        <dbReference type="ChEBI" id="CHEBI:33019"/>
        <dbReference type="ChEBI" id="CHEBI:58243"/>
        <dbReference type="EC" id="2.7.7.4"/>
    </reaction>
</comment>
<evidence type="ECO:0000256" key="2">
    <source>
        <dbReference type="ARBA" id="ARBA00005048"/>
    </source>
</evidence>
<keyword evidence="9" id="KW-0548">Nucleotidyltransferase</keyword>
<keyword evidence="6" id="KW-0150">Chloroplast</keyword>
<evidence type="ECO:0000256" key="1">
    <source>
        <dbReference type="ARBA" id="ARBA00004229"/>
    </source>
</evidence>